<proteinExistence type="inferred from homology"/>
<dbReference type="GO" id="GO:0009279">
    <property type="term" value="C:cell outer membrane"/>
    <property type="evidence" value="ECO:0007669"/>
    <property type="project" value="UniProtKB-SubCell"/>
</dbReference>
<evidence type="ECO:0000259" key="9">
    <source>
        <dbReference type="Pfam" id="PF07715"/>
    </source>
</evidence>
<feature type="domain" description="TonB-dependent receptor plug" evidence="9">
    <location>
        <begin position="136"/>
        <end position="258"/>
    </location>
</feature>
<evidence type="ECO:0000313" key="10">
    <source>
        <dbReference type="EMBL" id="RRJ90757.1"/>
    </source>
</evidence>
<evidence type="ECO:0000313" key="11">
    <source>
        <dbReference type="Proteomes" id="UP000271937"/>
    </source>
</evidence>
<dbReference type="SUPFAM" id="SSF49464">
    <property type="entry name" value="Carboxypeptidase regulatory domain-like"/>
    <property type="match status" value="1"/>
</dbReference>
<evidence type="ECO:0000256" key="5">
    <source>
        <dbReference type="ARBA" id="ARBA00023136"/>
    </source>
</evidence>
<evidence type="ECO:0000256" key="2">
    <source>
        <dbReference type="ARBA" id="ARBA00022448"/>
    </source>
</evidence>
<reference evidence="10 11" key="1">
    <citation type="submission" date="2018-11" db="EMBL/GenBank/DDBJ databases">
        <title>Flavobacterium sp. nov., YIM 102600 draft genome.</title>
        <authorList>
            <person name="Li G."/>
            <person name="Jiang Y."/>
        </authorList>
    </citation>
    <scope>NUCLEOTIDE SEQUENCE [LARGE SCALE GENOMIC DNA]</scope>
    <source>
        <strain evidence="10 11">YIM 102600</strain>
    </source>
</reference>
<sequence length="1009" mass="110476">MKIFSLLGYRHLLSYLIYFSLFLCIPLSHAAAIDDRSDQDRDITVSGFVTFQKMPMQGVSIIAKGSGSSAISDADGRYSLTVRIGEVLVVSFIGFKTIEHPVSGLSSISFELEEAVTALNEVTVNAGYYTVKESQRTGSIAKVSSKDIEKQPVTNFLASIQGRMAGVSVTQESGVAGGGFAIQIRGINSLRRDGNAPLYVIDGVPYSSDPIGSAQTSTVLPNLTSPLTNINPADIESIEILKDADATAIYGSRGANGVVLVTTKKGKAGKTRFSASAASGWGHVTRYMDLMDTQQYLSMRRQAFENDGITEYPADAYDVNGTWDPSRYTDWQKELYGGTSQIRSFQSSVSGGSEHTQFLISGNYHSETTVFPGDFLYRKGDVHFNISHASDDRRFKASLSGSYTSQNNRQPWSDLTPVAITLAPNAPSLYDAAGNLNWENGTFTNPLGALAAGYGTKSGNLVSNMLLSYRLLEGLEFKSSFGFTDLNFTETRTMPSTMYDPAFGVTSASSSLFFNNVQRQSWIVEPQLNYQRAFGRVKTELLLGTTFQNQTGARLVERGFGFASNSLIHNLAAANIHIVYGNEQSVYRYQAFFGRVNLNWEDKYILNATARRDGSSRFGPGRQFATFGAIGAAWVFSKEDGLKDNATFLSFGKLRASYGTTGNDQIGDYQYLDTYSLSGHSYQGMGGLEPTRLFNPNFGWESNTKAEMALETGFLDDRIFLTTAYYTNRSSNQLVGLPLPGTTGFNSLQANLDATVENSGLEMTLRTTNIKGRDFNWTTSFNISFLKNRLVSFPGLESSPYANQYVIGQSVNIRKLFQSTGVDPQTGLYGFTDFNGDGVISAPDDRQVTRDLSPEYFGGLQNSFSYKGLAIDFLFQFVKQQNYSSATVLGFPGAPSNNASEVSHSWQQPGDNAPFQQFSTGLNGDAVVAFYNYLESDRAITDASYIRLKNVAITYELPKKWTGVLGCKLSVQGQNLLLFTKYRGADPEFVSSGFLPPLRVITAGIQLTL</sequence>
<keyword evidence="4 7" id="KW-0812">Transmembrane</keyword>
<dbReference type="InterPro" id="IPR023997">
    <property type="entry name" value="TonB-dep_OMP_SusC/RagA_CS"/>
</dbReference>
<dbReference type="NCBIfam" id="TIGR04056">
    <property type="entry name" value="OMP_RagA_SusC"/>
    <property type="match status" value="1"/>
</dbReference>
<protein>
    <submittedName>
        <fullName evidence="10">SusC/RagA family TonB-linked outer membrane protein</fullName>
    </submittedName>
</protein>
<keyword evidence="3 7" id="KW-1134">Transmembrane beta strand</keyword>
<comment type="subcellular location">
    <subcellularLocation>
        <location evidence="1 7">Cell outer membrane</location>
        <topology evidence="1 7">Multi-pass membrane protein</topology>
    </subcellularLocation>
</comment>
<dbReference type="NCBIfam" id="TIGR04057">
    <property type="entry name" value="SusC_RagA_signa"/>
    <property type="match status" value="1"/>
</dbReference>
<dbReference type="InterPro" id="IPR012910">
    <property type="entry name" value="Plug_dom"/>
</dbReference>
<evidence type="ECO:0000256" key="8">
    <source>
        <dbReference type="SAM" id="SignalP"/>
    </source>
</evidence>
<keyword evidence="6 7" id="KW-0998">Cell outer membrane</keyword>
<dbReference type="EMBL" id="RQVR01000010">
    <property type="protein sequence ID" value="RRJ90757.1"/>
    <property type="molecule type" value="Genomic_DNA"/>
</dbReference>
<keyword evidence="11" id="KW-1185">Reference proteome</keyword>
<evidence type="ECO:0000256" key="4">
    <source>
        <dbReference type="ARBA" id="ARBA00022692"/>
    </source>
</evidence>
<dbReference type="Proteomes" id="UP000271937">
    <property type="component" value="Unassembled WGS sequence"/>
</dbReference>
<dbReference type="InterPro" id="IPR023996">
    <property type="entry name" value="TonB-dep_OMP_SusC/RagA"/>
</dbReference>
<evidence type="ECO:0000256" key="1">
    <source>
        <dbReference type="ARBA" id="ARBA00004571"/>
    </source>
</evidence>
<dbReference type="Pfam" id="PF07715">
    <property type="entry name" value="Plug"/>
    <property type="match status" value="1"/>
</dbReference>
<keyword evidence="2 7" id="KW-0813">Transport</keyword>
<dbReference type="PROSITE" id="PS52016">
    <property type="entry name" value="TONB_DEPENDENT_REC_3"/>
    <property type="match status" value="1"/>
</dbReference>
<dbReference type="RefSeq" id="WP_125012904.1">
    <property type="nucleotide sequence ID" value="NZ_RQVR01000010.1"/>
</dbReference>
<dbReference type="Pfam" id="PF13715">
    <property type="entry name" value="CarbopepD_reg_2"/>
    <property type="match status" value="1"/>
</dbReference>
<dbReference type="OrthoDB" id="9768177at2"/>
<keyword evidence="5 7" id="KW-0472">Membrane</keyword>
<evidence type="ECO:0000256" key="3">
    <source>
        <dbReference type="ARBA" id="ARBA00022452"/>
    </source>
</evidence>
<name>A0A3P3W8U0_9FLAO</name>
<organism evidence="10 11">
    <name type="scientific">Flavobacterium macacae</name>
    <dbReference type="NCBI Taxonomy" id="2488993"/>
    <lineage>
        <taxon>Bacteria</taxon>
        <taxon>Pseudomonadati</taxon>
        <taxon>Bacteroidota</taxon>
        <taxon>Flavobacteriia</taxon>
        <taxon>Flavobacteriales</taxon>
        <taxon>Flavobacteriaceae</taxon>
        <taxon>Flavobacterium</taxon>
    </lineage>
</organism>
<dbReference type="InterPro" id="IPR039426">
    <property type="entry name" value="TonB-dep_rcpt-like"/>
</dbReference>
<evidence type="ECO:0000256" key="6">
    <source>
        <dbReference type="ARBA" id="ARBA00023237"/>
    </source>
</evidence>
<keyword evidence="8" id="KW-0732">Signal</keyword>
<dbReference type="InterPro" id="IPR008969">
    <property type="entry name" value="CarboxyPept-like_regulatory"/>
</dbReference>
<feature type="signal peptide" evidence="8">
    <location>
        <begin position="1"/>
        <end position="30"/>
    </location>
</feature>
<dbReference type="SUPFAM" id="SSF56935">
    <property type="entry name" value="Porins"/>
    <property type="match status" value="1"/>
</dbReference>
<feature type="chain" id="PRO_5018320309" evidence="8">
    <location>
        <begin position="31"/>
        <end position="1009"/>
    </location>
</feature>
<dbReference type="InterPro" id="IPR036942">
    <property type="entry name" value="Beta-barrel_TonB_sf"/>
</dbReference>
<evidence type="ECO:0000256" key="7">
    <source>
        <dbReference type="PROSITE-ProRule" id="PRU01360"/>
    </source>
</evidence>
<dbReference type="Gene3D" id="2.170.130.10">
    <property type="entry name" value="TonB-dependent receptor, plug domain"/>
    <property type="match status" value="1"/>
</dbReference>
<dbReference type="InterPro" id="IPR037066">
    <property type="entry name" value="Plug_dom_sf"/>
</dbReference>
<dbReference type="Gene3D" id="2.40.170.20">
    <property type="entry name" value="TonB-dependent receptor, beta-barrel domain"/>
    <property type="match status" value="1"/>
</dbReference>
<comment type="similarity">
    <text evidence="7">Belongs to the TonB-dependent receptor family.</text>
</comment>
<dbReference type="AlphaFoldDB" id="A0A3P3W8U0"/>
<accession>A0A3P3W8U0</accession>
<gene>
    <name evidence="10" type="ORF">EG849_09780</name>
</gene>
<comment type="caution">
    <text evidence="10">The sequence shown here is derived from an EMBL/GenBank/DDBJ whole genome shotgun (WGS) entry which is preliminary data.</text>
</comment>